<accession>A0ABP6RHK7</accession>
<keyword evidence="4" id="KW-1003">Cell membrane</keyword>
<evidence type="ECO:0000256" key="1">
    <source>
        <dbReference type="ARBA" id="ARBA00004651"/>
    </source>
</evidence>
<comment type="similarity">
    <text evidence="2">Belongs to the AzlC family.</text>
</comment>
<keyword evidence="5 9" id="KW-0812">Transmembrane</keyword>
<feature type="region of interest" description="Disordered" evidence="8">
    <location>
        <begin position="236"/>
        <end position="260"/>
    </location>
</feature>
<evidence type="ECO:0000256" key="6">
    <source>
        <dbReference type="ARBA" id="ARBA00022989"/>
    </source>
</evidence>
<dbReference type="EMBL" id="BAAAYG010000018">
    <property type="protein sequence ID" value="GAA3288522.1"/>
    <property type="molecule type" value="Genomic_DNA"/>
</dbReference>
<keyword evidence="11" id="KW-1185">Reference proteome</keyword>
<keyword evidence="7 9" id="KW-0472">Membrane</keyword>
<evidence type="ECO:0000256" key="5">
    <source>
        <dbReference type="ARBA" id="ARBA00022692"/>
    </source>
</evidence>
<dbReference type="Proteomes" id="UP001501736">
    <property type="component" value="Unassembled WGS sequence"/>
</dbReference>
<proteinExistence type="inferred from homology"/>
<evidence type="ECO:0000256" key="4">
    <source>
        <dbReference type="ARBA" id="ARBA00022475"/>
    </source>
</evidence>
<protein>
    <submittedName>
        <fullName evidence="10">AzlC family ABC transporter permease</fullName>
    </submittedName>
</protein>
<feature type="transmembrane region" description="Helical" evidence="9">
    <location>
        <begin position="27"/>
        <end position="50"/>
    </location>
</feature>
<dbReference type="PANTHER" id="PTHR34979:SF1">
    <property type="entry name" value="INNER MEMBRANE PROTEIN YGAZ"/>
    <property type="match status" value="1"/>
</dbReference>
<evidence type="ECO:0000256" key="7">
    <source>
        <dbReference type="ARBA" id="ARBA00023136"/>
    </source>
</evidence>
<dbReference type="InterPro" id="IPR011606">
    <property type="entry name" value="Brnchd-chn_aa_trnsp_permease"/>
</dbReference>
<gene>
    <name evidence="10" type="ORF">GCM10020260_27260</name>
</gene>
<dbReference type="PANTHER" id="PTHR34979">
    <property type="entry name" value="INNER MEMBRANE PROTEIN YGAZ"/>
    <property type="match status" value="1"/>
</dbReference>
<evidence type="ECO:0000256" key="3">
    <source>
        <dbReference type="ARBA" id="ARBA00022448"/>
    </source>
</evidence>
<dbReference type="RefSeq" id="WP_425574593.1">
    <property type="nucleotide sequence ID" value="NZ_BAAAYG010000018.1"/>
</dbReference>
<name>A0ABP6RHK7_9MICC</name>
<feature type="transmembrane region" description="Helical" evidence="9">
    <location>
        <begin position="70"/>
        <end position="94"/>
    </location>
</feature>
<organism evidence="10 11">
    <name type="scientific">Nesterenkonia halobia</name>
    <dbReference type="NCBI Taxonomy" id="37922"/>
    <lineage>
        <taxon>Bacteria</taxon>
        <taxon>Bacillati</taxon>
        <taxon>Actinomycetota</taxon>
        <taxon>Actinomycetes</taxon>
        <taxon>Micrococcales</taxon>
        <taxon>Micrococcaceae</taxon>
        <taxon>Nesterenkonia</taxon>
    </lineage>
</organism>
<comment type="caution">
    <text evidence="10">The sequence shown here is derived from an EMBL/GenBank/DDBJ whole genome shotgun (WGS) entry which is preliminary data.</text>
</comment>
<evidence type="ECO:0000313" key="11">
    <source>
        <dbReference type="Proteomes" id="UP001501736"/>
    </source>
</evidence>
<evidence type="ECO:0000256" key="8">
    <source>
        <dbReference type="SAM" id="MobiDB-lite"/>
    </source>
</evidence>
<reference evidence="11" key="1">
    <citation type="journal article" date="2019" name="Int. J. Syst. Evol. Microbiol.">
        <title>The Global Catalogue of Microorganisms (GCM) 10K type strain sequencing project: providing services to taxonomists for standard genome sequencing and annotation.</title>
        <authorList>
            <consortium name="The Broad Institute Genomics Platform"/>
            <consortium name="The Broad Institute Genome Sequencing Center for Infectious Disease"/>
            <person name="Wu L."/>
            <person name="Ma J."/>
        </authorList>
    </citation>
    <scope>NUCLEOTIDE SEQUENCE [LARGE SCALE GENOMIC DNA]</scope>
    <source>
        <strain evidence="11">JCM 11483</strain>
    </source>
</reference>
<feature type="transmembrane region" description="Helical" evidence="9">
    <location>
        <begin position="197"/>
        <end position="230"/>
    </location>
</feature>
<keyword evidence="6 9" id="KW-1133">Transmembrane helix</keyword>
<comment type="subcellular location">
    <subcellularLocation>
        <location evidence="1">Cell membrane</location>
        <topology evidence="1">Multi-pass membrane protein</topology>
    </subcellularLocation>
</comment>
<keyword evidence="3" id="KW-0813">Transport</keyword>
<sequence>MSATTDAAHAARAGRRMRPRLTPATRTGLSIAAAVSLYGLSFGALSAAAGMTFWQTVALSALLFSGGSQFAFIGILSGGGAPAAALGASTLLSARNTLYGVQMKALLDPRGARRLLAAQLTIDETAATAMSQSTDAERRRGFWVTGVACYTGWNLATAAGALLGDVVGEPEALGLDGAVVAAFLALLWPRLRGAEPWALAVVAALVTALTMPTLPAGAPVLLAAVVAIGWGLASRRRGDAGPEEASSDSPDDAATEEARR</sequence>
<dbReference type="Pfam" id="PF03591">
    <property type="entry name" value="AzlC"/>
    <property type="match status" value="1"/>
</dbReference>
<evidence type="ECO:0000256" key="2">
    <source>
        <dbReference type="ARBA" id="ARBA00010735"/>
    </source>
</evidence>
<evidence type="ECO:0000313" key="10">
    <source>
        <dbReference type="EMBL" id="GAA3288522.1"/>
    </source>
</evidence>
<evidence type="ECO:0000256" key="9">
    <source>
        <dbReference type="SAM" id="Phobius"/>
    </source>
</evidence>
<feature type="compositionally biased region" description="Acidic residues" evidence="8">
    <location>
        <begin position="241"/>
        <end position="260"/>
    </location>
</feature>